<protein>
    <submittedName>
        <fullName evidence="1">Uncharacterized protein</fullName>
    </submittedName>
</protein>
<name>A0A5N5SWH6_9CRUS</name>
<keyword evidence="2" id="KW-1185">Reference proteome</keyword>
<accession>A0A5N5SWH6</accession>
<dbReference type="Proteomes" id="UP000326759">
    <property type="component" value="Unassembled WGS sequence"/>
</dbReference>
<reference evidence="1 2" key="1">
    <citation type="journal article" date="2019" name="PLoS Biol.">
        <title>Sex chromosomes control vertical transmission of feminizing Wolbachia symbionts in an isopod.</title>
        <authorList>
            <person name="Becking T."/>
            <person name="Chebbi M.A."/>
            <person name="Giraud I."/>
            <person name="Moumen B."/>
            <person name="Laverre T."/>
            <person name="Caubet Y."/>
            <person name="Peccoud J."/>
            <person name="Gilbert C."/>
            <person name="Cordaux R."/>
        </authorList>
    </citation>
    <scope>NUCLEOTIDE SEQUENCE [LARGE SCALE GENOMIC DNA]</scope>
    <source>
        <strain evidence="1">ANa2</strain>
        <tissue evidence="1">Whole body excluding digestive tract and cuticle</tissue>
    </source>
</reference>
<dbReference type="EMBL" id="SEYY01019345">
    <property type="protein sequence ID" value="KAB7498372.1"/>
    <property type="molecule type" value="Genomic_DNA"/>
</dbReference>
<organism evidence="1 2">
    <name type="scientific">Armadillidium nasatum</name>
    <dbReference type="NCBI Taxonomy" id="96803"/>
    <lineage>
        <taxon>Eukaryota</taxon>
        <taxon>Metazoa</taxon>
        <taxon>Ecdysozoa</taxon>
        <taxon>Arthropoda</taxon>
        <taxon>Crustacea</taxon>
        <taxon>Multicrustacea</taxon>
        <taxon>Malacostraca</taxon>
        <taxon>Eumalacostraca</taxon>
        <taxon>Peracarida</taxon>
        <taxon>Isopoda</taxon>
        <taxon>Oniscidea</taxon>
        <taxon>Crinocheta</taxon>
        <taxon>Armadillidiidae</taxon>
        <taxon>Armadillidium</taxon>
    </lineage>
</organism>
<sequence>MPLVTHPYTIYHLRKKQVNPNCNSTQSRYEWERCTDKKEREIILRETFQIAKEKATEENVYDYLKCFRIRDVRDYLGILLGIEYPPNRPYFYYQRKCNQIKNVKGLTKDQKYYIKMRFNRIPFRKQLLYLKRFLDHWLGFFFKLKKWKIKNNDFFDETLAKIAVTFPRERKKRLLKEKLRRKKFFELCMPHTRSDFADAPEPPPALTSVQLFQLMLASEGGPKDEDVIRNAFEKLPLIIQNSIEDKVIDIREEFRTKLLNYVCAMTETRLKLFLGLKREYYFKLFFVRYI</sequence>
<gene>
    <name evidence="1" type="ORF">Anas_05984</name>
</gene>
<dbReference type="AlphaFoldDB" id="A0A5N5SWH6"/>
<evidence type="ECO:0000313" key="2">
    <source>
        <dbReference type="Proteomes" id="UP000326759"/>
    </source>
</evidence>
<comment type="caution">
    <text evidence="1">The sequence shown here is derived from an EMBL/GenBank/DDBJ whole genome shotgun (WGS) entry which is preliminary data.</text>
</comment>
<proteinExistence type="predicted"/>
<evidence type="ECO:0000313" key="1">
    <source>
        <dbReference type="EMBL" id="KAB7498372.1"/>
    </source>
</evidence>
<dbReference type="OrthoDB" id="10445381at2759"/>